<dbReference type="PANTHER" id="PTHR43400">
    <property type="entry name" value="FUMARATE REDUCTASE"/>
    <property type="match status" value="1"/>
</dbReference>
<dbReference type="InterPro" id="IPR027477">
    <property type="entry name" value="Succ_DH/fumarate_Rdtase_cat_sf"/>
</dbReference>
<dbReference type="PROSITE" id="PS50255">
    <property type="entry name" value="CYTOCHROME_B5_2"/>
    <property type="match status" value="1"/>
</dbReference>
<dbReference type="InterPro" id="IPR003953">
    <property type="entry name" value="FAD-dep_OxRdtase_2_FAD-bd"/>
</dbReference>
<evidence type="ECO:0000313" key="10">
    <source>
        <dbReference type="Proteomes" id="UP000629468"/>
    </source>
</evidence>
<evidence type="ECO:0000256" key="2">
    <source>
        <dbReference type="ARBA" id="ARBA00022617"/>
    </source>
</evidence>
<keyword evidence="4" id="KW-0479">Metal-binding</keyword>
<dbReference type="PANTHER" id="PTHR43400:SF1">
    <property type="entry name" value="FUMARATE REDUCTASE"/>
    <property type="match status" value="1"/>
</dbReference>
<evidence type="ECO:0000256" key="1">
    <source>
        <dbReference type="ARBA" id="ARBA00001974"/>
    </source>
</evidence>
<evidence type="ECO:0000256" key="6">
    <source>
        <dbReference type="ARBA" id="ARBA00023002"/>
    </source>
</evidence>
<evidence type="ECO:0000256" key="5">
    <source>
        <dbReference type="ARBA" id="ARBA00022827"/>
    </source>
</evidence>
<dbReference type="GO" id="GO:0016491">
    <property type="term" value="F:oxidoreductase activity"/>
    <property type="evidence" value="ECO:0007669"/>
    <property type="project" value="UniProtKB-KW"/>
</dbReference>
<dbReference type="Gene3D" id="3.50.50.60">
    <property type="entry name" value="FAD/NAD(P)-binding domain"/>
    <property type="match status" value="1"/>
</dbReference>
<keyword evidence="2" id="KW-0349">Heme</keyword>
<dbReference type="InterPro" id="IPR036188">
    <property type="entry name" value="FAD/NAD-bd_sf"/>
</dbReference>
<dbReference type="InterPro" id="IPR008257">
    <property type="entry name" value="Pept_M19"/>
</dbReference>
<dbReference type="GO" id="GO:0046872">
    <property type="term" value="F:metal ion binding"/>
    <property type="evidence" value="ECO:0007669"/>
    <property type="project" value="UniProtKB-KW"/>
</dbReference>
<organism evidence="9 10">
    <name type="scientific">Agaricus bisporus var. burnettii</name>
    <dbReference type="NCBI Taxonomy" id="192524"/>
    <lineage>
        <taxon>Eukaryota</taxon>
        <taxon>Fungi</taxon>
        <taxon>Dikarya</taxon>
        <taxon>Basidiomycota</taxon>
        <taxon>Agaricomycotina</taxon>
        <taxon>Agaricomycetes</taxon>
        <taxon>Agaricomycetidae</taxon>
        <taxon>Agaricales</taxon>
        <taxon>Agaricineae</taxon>
        <taxon>Agaricaceae</taxon>
        <taxon>Agaricus</taxon>
    </lineage>
</organism>
<keyword evidence="7" id="KW-0408">Iron</keyword>
<dbReference type="InterPro" id="IPR018506">
    <property type="entry name" value="Cyt_B5_heme-BS"/>
</dbReference>
<accession>A0A8H7KK42</accession>
<keyword evidence="6" id="KW-0560">Oxidoreductase</keyword>
<keyword evidence="3" id="KW-0285">Flavoprotein</keyword>
<evidence type="ECO:0000256" key="3">
    <source>
        <dbReference type="ARBA" id="ARBA00022630"/>
    </source>
</evidence>
<dbReference type="Pfam" id="PF01244">
    <property type="entry name" value="Peptidase_M19"/>
    <property type="match status" value="1"/>
</dbReference>
<dbReference type="PRINTS" id="PR00363">
    <property type="entry name" value="CYTOCHROMEB5"/>
</dbReference>
<dbReference type="InterPro" id="IPR000180">
    <property type="entry name" value="Dipep_AS"/>
</dbReference>
<dbReference type="Gene3D" id="3.10.120.10">
    <property type="entry name" value="Cytochrome b5-like heme/steroid binding domain"/>
    <property type="match status" value="1"/>
</dbReference>
<gene>
    <name evidence="9" type="ORF">Agabi119p4_2422</name>
</gene>
<dbReference type="GO" id="GO:0010181">
    <property type="term" value="F:FMN binding"/>
    <property type="evidence" value="ECO:0007669"/>
    <property type="project" value="InterPro"/>
</dbReference>
<evidence type="ECO:0000313" key="9">
    <source>
        <dbReference type="EMBL" id="KAF7783046.1"/>
    </source>
</evidence>
<dbReference type="SUPFAM" id="SSF51556">
    <property type="entry name" value="Metallo-dependent hydrolases"/>
    <property type="match status" value="1"/>
</dbReference>
<evidence type="ECO:0000256" key="4">
    <source>
        <dbReference type="ARBA" id="ARBA00022723"/>
    </source>
</evidence>
<protein>
    <recommendedName>
        <fullName evidence="8">Cytochrome b5 heme-binding domain-containing protein</fullName>
    </recommendedName>
</protein>
<dbReference type="InterPro" id="IPR032466">
    <property type="entry name" value="Metal_Hydrolase"/>
</dbReference>
<dbReference type="SUPFAM" id="SSF51905">
    <property type="entry name" value="FAD/NAD(P)-binding domain"/>
    <property type="match status" value="1"/>
</dbReference>
<keyword evidence="5" id="KW-0274">FAD</keyword>
<dbReference type="Proteomes" id="UP000629468">
    <property type="component" value="Unassembled WGS sequence"/>
</dbReference>
<reference evidence="9 10" key="1">
    <citation type="journal article" name="Sci. Rep.">
        <title>Telomere-to-telomere assembled and centromere annotated genomes of the two main subspecies of the button mushroom Agaricus bisporus reveal especially polymorphic chromosome ends.</title>
        <authorList>
            <person name="Sonnenberg A.S.M."/>
            <person name="Sedaghat-Telgerd N."/>
            <person name="Lavrijssen B."/>
            <person name="Ohm R.A."/>
            <person name="Hendrickx P.M."/>
            <person name="Scholtmeijer K."/>
            <person name="Baars J.J.P."/>
            <person name="van Peer A."/>
        </authorList>
    </citation>
    <scope>NUCLEOTIDE SEQUENCE [LARGE SCALE GENOMIC DNA]</scope>
    <source>
        <strain evidence="9 10">H119_p4</strain>
    </source>
</reference>
<dbReference type="EMBL" id="JABXXO010000003">
    <property type="protein sequence ID" value="KAF7783046.1"/>
    <property type="molecule type" value="Genomic_DNA"/>
</dbReference>
<dbReference type="GO" id="GO:0070573">
    <property type="term" value="F:metallodipeptidase activity"/>
    <property type="evidence" value="ECO:0007669"/>
    <property type="project" value="InterPro"/>
</dbReference>
<dbReference type="Pfam" id="PF00173">
    <property type="entry name" value="Cyt-b5"/>
    <property type="match status" value="1"/>
</dbReference>
<evidence type="ECO:0000259" key="8">
    <source>
        <dbReference type="PROSITE" id="PS50255"/>
    </source>
</evidence>
<comment type="cofactor">
    <cofactor evidence="1">
        <name>FAD</name>
        <dbReference type="ChEBI" id="CHEBI:57692"/>
    </cofactor>
</comment>
<dbReference type="GO" id="GO:0020037">
    <property type="term" value="F:heme binding"/>
    <property type="evidence" value="ECO:0007669"/>
    <property type="project" value="InterPro"/>
</dbReference>
<dbReference type="PROSITE" id="PS00869">
    <property type="entry name" value="RENAL_DIPEPTIDASE_1"/>
    <property type="match status" value="1"/>
</dbReference>
<dbReference type="Pfam" id="PF00890">
    <property type="entry name" value="FAD_binding_2"/>
    <property type="match status" value="1"/>
</dbReference>
<dbReference type="InterPro" id="IPR010960">
    <property type="entry name" value="Flavocytochrome_c"/>
</dbReference>
<comment type="caution">
    <text evidence="9">The sequence shown here is derived from an EMBL/GenBank/DDBJ whole genome shotgun (WGS) entry which is preliminary data.</text>
</comment>
<dbReference type="SUPFAM" id="SSF55856">
    <property type="entry name" value="Cytochrome b5-like heme/steroid binding domain"/>
    <property type="match status" value="1"/>
</dbReference>
<dbReference type="InterPro" id="IPR001199">
    <property type="entry name" value="Cyt_B5-like_heme/steroid-bd"/>
</dbReference>
<dbReference type="PROSITE" id="PS51365">
    <property type="entry name" value="RENAL_DIPEPTIDASE_2"/>
    <property type="match status" value="1"/>
</dbReference>
<dbReference type="CDD" id="cd01301">
    <property type="entry name" value="rDP_like"/>
    <property type="match status" value="1"/>
</dbReference>
<evidence type="ECO:0000256" key="7">
    <source>
        <dbReference type="ARBA" id="ARBA00023004"/>
    </source>
</evidence>
<dbReference type="NCBIfam" id="TIGR01813">
    <property type="entry name" value="flavo_cyto_c"/>
    <property type="match status" value="1"/>
</dbReference>
<dbReference type="PROSITE" id="PS00191">
    <property type="entry name" value="CYTOCHROME_B5_1"/>
    <property type="match status" value="1"/>
</dbReference>
<dbReference type="GO" id="GO:0006508">
    <property type="term" value="P:proteolysis"/>
    <property type="evidence" value="ECO:0007669"/>
    <property type="project" value="InterPro"/>
</dbReference>
<dbReference type="Gene3D" id="3.90.700.10">
    <property type="entry name" value="Succinate dehydrogenase/fumarate reductase flavoprotein, catalytic domain"/>
    <property type="match status" value="1"/>
</dbReference>
<dbReference type="Gene3D" id="3.20.20.140">
    <property type="entry name" value="Metal-dependent hydrolases"/>
    <property type="match status" value="1"/>
</dbReference>
<feature type="domain" description="Cytochrome b5 heme-binding" evidence="8">
    <location>
        <begin position="502"/>
        <end position="578"/>
    </location>
</feature>
<name>A0A8H7KK42_AGABI</name>
<dbReference type="SUPFAM" id="SSF56425">
    <property type="entry name" value="Succinate dehydrogenase/fumarate reductase flavoprotein, catalytic domain"/>
    <property type="match status" value="1"/>
</dbReference>
<dbReference type="InterPro" id="IPR050315">
    <property type="entry name" value="FAD-oxidoreductase_2"/>
</dbReference>
<dbReference type="AlphaFoldDB" id="A0A8H7KK42"/>
<dbReference type="SMART" id="SM01117">
    <property type="entry name" value="Cyt-b5"/>
    <property type="match status" value="1"/>
</dbReference>
<proteinExistence type="predicted"/>
<sequence>MAQVIVVGGGLAGLSAAHTVLERGGNVLVLDKQPFMGGNSTKATSGINGAGTQPQQDAGIADSARIFFEDTKKSARELARDDLIQVLTGRSADAVHWLQSKFGLDLTKVARLGGHSQPRTHRGGAQFPGMVITYAQLERLEDLSVSDPERVKVIKKARVTKLVKDSSGAVVGVEYECGGKTETAYGPVILATGGYAADFTGDSLLKKYRPEYYELPTTNGEHSTGDGHKLALSIGASAIDLEKVQVHPTGLVDPKEPDAKVKFLAAEALRGVGGLLLDNTGKRFVDELQHRDYVTGKMWENGKYPIRLVLNGKASKDIEWHCKHYVGRGLMKRFDSGEALAKEFGLAPEVLKKTFEDYNVSVRTQKDPFGKKFFQGEWKFDDFFHVAVMTPVLHYTMGGLEIDAESRIIDQSGKPIPGLFAAGEVAGGVHGANRLGGSSLLGCVVFGRVSGDSASAYLLQATSAAVQKAGGRLGALAGHISGSTAASTPDSAAAAPVGKSASGEYTLADVAKHNKKDDIWVVIDGQVLDVTKFLPDHPGGEKAIILYAGRDATEEFNMLHDPKVIPRYAPDAVIGKHRQLLEPGNVYVPHTIEAFVLTREDPTLLSAAAYPLPHTLDDSEVSQGFLRRLESMPTTPDHLNVGYIGNEASPLLRSDSSAQASSPRDTNTMARKIVWTGLTLLFVAALVFFLGFADLLSDELSPWIGTLPNDPHKAALAIMKQAPVIDGHIDLPYLVRLAYGNNVSAVDLETRMPGHVDIPRLRKGRVGGFFWSAYVGCANPEEEGKDFTDATWIVRDTLEQIDVARELIAKYPDTFQLTTTSREVEVAISNGKIASLIGIEGAHQLGNSIAALRQYYALGVRYVTLTHICHNAFADSCGYLPGIKPLHHGLSSFGRLLIDEMNRLGVLVDLSHTSDDTASQAILYSKAPVIWSHSSAREVHDVPRNVPDKVLRLIGKAENQNDAVVMVNFSPFFIADEGMANVQAVADHVEHIANITGKAHVGIGSDFDGIGDTPTGLEDVSKYPDLIAELITRGWNKVEIAGLTGDNLLRILKGAEKTARHMQAVGTAPIYDLYPKRPDLPLRQDDL</sequence>
<dbReference type="InterPro" id="IPR036400">
    <property type="entry name" value="Cyt_B5-like_heme/steroid_sf"/>
</dbReference>